<dbReference type="GO" id="GO:0016730">
    <property type="term" value="F:oxidoreductase activity, acting on iron-sulfur proteins as donors"/>
    <property type="evidence" value="ECO:0007669"/>
    <property type="project" value="InterPro"/>
</dbReference>
<keyword evidence="2" id="KW-1185">Reference proteome</keyword>
<dbReference type="GO" id="GO:0009773">
    <property type="term" value="P:photosynthetic electron transport in photosystem I"/>
    <property type="evidence" value="ECO:0007669"/>
    <property type="project" value="InterPro"/>
</dbReference>
<name>A0A2G5E204_AQUCA</name>
<dbReference type="InterPro" id="IPR039987">
    <property type="entry name" value="PGRL1"/>
</dbReference>
<evidence type="ECO:0008006" key="3">
    <source>
        <dbReference type="Google" id="ProtNLM"/>
    </source>
</evidence>
<organism evidence="1 2">
    <name type="scientific">Aquilegia coerulea</name>
    <name type="common">Rocky mountain columbine</name>
    <dbReference type="NCBI Taxonomy" id="218851"/>
    <lineage>
        <taxon>Eukaryota</taxon>
        <taxon>Viridiplantae</taxon>
        <taxon>Streptophyta</taxon>
        <taxon>Embryophyta</taxon>
        <taxon>Tracheophyta</taxon>
        <taxon>Spermatophyta</taxon>
        <taxon>Magnoliopsida</taxon>
        <taxon>Ranunculales</taxon>
        <taxon>Ranunculaceae</taxon>
        <taxon>Thalictroideae</taxon>
        <taxon>Aquilegia</taxon>
    </lineage>
</organism>
<gene>
    <name evidence="1" type="ORF">AQUCO_01300481v1</name>
</gene>
<reference evidence="1 2" key="1">
    <citation type="submission" date="2017-09" db="EMBL/GenBank/DDBJ databases">
        <title>WGS assembly of Aquilegia coerulea Goldsmith.</title>
        <authorList>
            <person name="Hodges S."/>
            <person name="Kramer E."/>
            <person name="Nordborg M."/>
            <person name="Tomkins J."/>
            <person name="Borevitz J."/>
            <person name="Derieg N."/>
            <person name="Yan J."/>
            <person name="Mihaltcheva S."/>
            <person name="Hayes R.D."/>
            <person name="Rokhsar D."/>
        </authorList>
    </citation>
    <scope>NUCLEOTIDE SEQUENCE [LARGE SCALE GENOMIC DNA]</scope>
    <source>
        <strain evidence="2">cv. Goldsmith</strain>
    </source>
</reference>
<dbReference type="OrthoDB" id="38589at2759"/>
<proteinExistence type="predicted"/>
<protein>
    <recommendedName>
        <fullName evidence="3">PGR5-like protein 1A, chloroplastic</fullName>
    </recommendedName>
</protein>
<dbReference type="PANTHER" id="PTHR31032">
    <property type="entry name" value="PGR5-LIKE PROTEIN 1B, CHLOROPLASTIC"/>
    <property type="match status" value="1"/>
</dbReference>
<dbReference type="GO" id="GO:0009535">
    <property type="term" value="C:chloroplast thylakoid membrane"/>
    <property type="evidence" value="ECO:0007669"/>
    <property type="project" value="InterPro"/>
</dbReference>
<dbReference type="PANTHER" id="PTHR31032:SF1">
    <property type="entry name" value="PGR5-LIKE PROTEIN 1B, CHLOROPLASTIC"/>
    <property type="match status" value="1"/>
</dbReference>
<accession>A0A2G5E204</accession>
<evidence type="ECO:0000313" key="1">
    <source>
        <dbReference type="EMBL" id="PIA49770.1"/>
    </source>
</evidence>
<dbReference type="AlphaFoldDB" id="A0A2G5E204"/>
<sequence length="290" mass="33072">MVTQLGFPLTSPRLLFAPLNKPIVSLSSSSSPNCSRIHFNPSVQLISHKLYSRRRIFITSPKATEQEQGQVQGEDVVDSNIMPYCSIEKQRKSLGEMEQDFLLALQSFYYEGKATMSNEEFDNLKEELMWEGSSVVMLSSDEQKFLEASMAYVSGNPILTDKEFDDLKLRLKAEGSDIVVEGPRCSLRSRKVYSDLSVDYFKMFLLQVPAAVVALALFFFLDDVTGFEITYLLELPEPFSFIFTWDPAQTVEQIMFLSSVLYYQFQVVVLATRSNAQIVAPKWYTIHEHV</sequence>
<dbReference type="EMBL" id="KZ305030">
    <property type="protein sequence ID" value="PIA49770.1"/>
    <property type="molecule type" value="Genomic_DNA"/>
</dbReference>
<dbReference type="Proteomes" id="UP000230069">
    <property type="component" value="Unassembled WGS sequence"/>
</dbReference>
<evidence type="ECO:0000313" key="2">
    <source>
        <dbReference type="Proteomes" id="UP000230069"/>
    </source>
</evidence>